<dbReference type="SUPFAM" id="SSF53850">
    <property type="entry name" value="Periplasmic binding protein-like II"/>
    <property type="match status" value="1"/>
</dbReference>
<dbReference type="Pfam" id="PF00691">
    <property type="entry name" value="OmpA"/>
    <property type="match status" value="1"/>
</dbReference>
<feature type="chain" id="PRO_5004977926" evidence="3">
    <location>
        <begin position="25"/>
        <end position="520"/>
    </location>
</feature>
<dbReference type="STRING" id="1449350.OCH239_11085"/>
<protein>
    <submittedName>
        <fullName evidence="5">Cell envelope biogenesis protein OmpA</fullName>
    </submittedName>
</protein>
<feature type="signal peptide" evidence="3">
    <location>
        <begin position="1"/>
        <end position="24"/>
    </location>
</feature>
<dbReference type="EMBL" id="JALZ01000003">
    <property type="protein sequence ID" value="ETX15720.1"/>
    <property type="molecule type" value="Genomic_DNA"/>
</dbReference>
<sequence length="520" mass="55334">MRQIRAAILAALFLSVQGAGPVAAQEVTLTSRDGAVSLSGELLGFDGQFYRLRTIYGELTVDGTKVLCEGDSCPSIDEFVAELTVSGSTSANQVLMPALLKAFALRRGFDVSETSLDERSVLFELTDPGEDRVVGRFTFRAGSTDEGFADLLASEADIVLARREIREDEIDRGRAAGLGVLDEANRSRMLALDALVPVVAPANAVSGVSLRDLAGILGGDVTSWEELGGPAAPIALHVLDDDSGLTQGLVDRLLGPSGGVLPPMAVRHPTNASLAGAVASDPFALGIASYSGTGNTRMLPVSGPCGFVLTATRRSVKTEDYPLTAPIFLYLPARRLPELAREFLAFTRSEPAQIVIRRAGFVDQAPEEVPIDRQGDRFANAISVAPGEAGLRELKRMVATLRPMQRLSTSFRFEPGSARLDAQSRSNVYQLAHAIETGLYDARRLVFVGFSDGVGSAAANLDIARERAAAVMGAVIRAAETADLARVTISSEAFGEAMPMACDATEWGRGVNRRVEVWVR</sequence>
<dbReference type="RefSeq" id="WP_037259131.1">
    <property type="nucleotide sequence ID" value="NZ_JALZ01000003.1"/>
</dbReference>
<dbReference type="CDD" id="cd07185">
    <property type="entry name" value="OmpA_C-like"/>
    <property type="match status" value="1"/>
</dbReference>
<dbReference type="eggNOG" id="COG2885">
    <property type="taxonomic scope" value="Bacteria"/>
</dbReference>
<comment type="caution">
    <text evidence="5">The sequence shown here is derived from an EMBL/GenBank/DDBJ whole genome shotgun (WGS) entry which is preliminary data.</text>
</comment>
<dbReference type="OrthoDB" id="9790048at2"/>
<evidence type="ECO:0000256" key="3">
    <source>
        <dbReference type="SAM" id="SignalP"/>
    </source>
</evidence>
<keyword evidence="1 3" id="KW-0732">Signal</keyword>
<feature type="domain" description="OmpA-like" evidence="4">
    <location>
        <begin position="400"/>
        <end position="520"/>
    </location>
</feature>
<keyword evidence="6" id="KW-1185">Reference proteome</keyword>
<gene>
    <name evidence="5" type="ORF">OCH239_11085</name>
</gene>
<evidence type="ECO:0000313" key="5">
    <source>
        <dbReference type="EMBL" id="ETX15720.1"/>
    </source>
</evidence>
<dbReference type="InterPro" id="IPR024370">
    <property type="entry name" value="PBP_domain"/>
</dbReference>
<dbReference type="PANTHER" id="PTHR30570:SF1">
    <property type="entry name" value="PHOSPHATE-BINDING PROTEIN PSTS"/>
    <property type="match status" value="1"/>
</dbReference>
<dbReference type="GO" id="GO:0016020">
    <property type="term" value="C:membrane"/>
    <property type="evidence" value="ECO:0007669"/>
    <property type="project" value="UniProtKB-UniRule"/>
</dbReference>
<dbReference type="Proteomes" id="UP000022447">
    <property type="component" value="Unassembled WGS sequence"/>
</dbReference>
<keyword evidence="2" id="KW-0472">Membrane</keyword>
<reference evidence="5 6" key="1">
    <citation type="submission" date="2014-01" db="EMBL/GenBank/DDBJ databases">
        <title>Roseivivax halodurans JCM 10272 Genome Sequencing.</title>
        <authorList>
            <person name="Lai Q."/>
            <person name="Li G."/>
            <person name="Shao Z."/>
        </authorList>
    </citation>
    <scope>NUCLEOTIDE SEQUENCE [LARGE SCALE GENOMIC DNA]</scope>
    <source>
        <strain evidence="5 6">JCM 10272</strain>
    </source>
</reference>
<evidence type="ECO:0000313" key="6">
    <source>
        <dbReference type="Proteomes" id="UP000022447"/>
    </source>
</evidence>
<dbReference type="InterPro" id="IPR050811">
    <property type="entry name" value="Phosphate_ABC_transporter"/>
</dbReference>
<evidence type="ECO:0000256" key="1">
    <source>
        <dbReference type="ARBA" id="ARBA00022729"/>
    </source>
</evidence>
<dbReference type="PANTHER" id="PTHR30570">
    <property type="entry name" value="PERIPLASMIC PHOSPHATE BINDING COMPONENT OF PHOSPHATE ABC TRANSPORTER"/>
    <property type="match status" value="1"/>
</dbReference>
<proteinExistence type="predicted"/>
<organism evidence="5 6">
    <name type="scientific">Roseivivax halodurans JCM 10272</name>
    <dbReference type="NCBI Taxonomy" id="1449350"/>
    <lineage>
        <taxon>Bacteria</taxon>
        <taxon>Pseudomonadati</taxon>
        <taxon>Pseudomonadota</taxon>
        <taxon>Alphaproteobacteria</taxon>
        <taxon>Rhodobacterales</taxon>
        <taxon>Roseobacteraceae</taxon>
        <taxon>Roseivivax</taxon>
    </lineage>
</organism>
<dbReference type="Gene3D" id="3.40.190.10">
    <property type="entry name" value="Periplasmic binding protein-like II"/>
    <property type="match status" value="2"/>
</dbReference>
<dbReference type="InterPro" id="IPR006665">
    <property type="entry name" value="OmpA-like"/>
</dbReference>
<evidence type="ECO:0000256" key="2">
    <source>
        <dbReference type="PROSITE-ProRule" id="PRU00473"/>
    </source>
</evidence>
<dbReference type="eggNOG" id="COG0226">
    <property type="taxonomic scope" value="Bacteria"/>
</dbReference>
<dbReference type="PATRIC" id="fig|1449350.3.peg.828"/>
<name>X7EIK2_9RHOB</name>
<accession>X7EIK2</accession>
<evidence type="ECO:0000259" key="4">
    <source>
        <dbReference type="PROSITE" id="PS51123"/>
    </source>
</evidence>
<dbReference type="Gene3D" id="3.30.1330.60">
    <property type="entry name" value="OmpA-like domain"/>
    <property type="match status" value="1"/>
</dbReference>
<dbReference type="AlphaFoldDB" id="X7EIK2"/>
<dbReference type="InterPro" id="IPR036737">
    <property type="entry name" value="OmpA-like_sf"/>
</dbReference>
<dbReference type="PROSITE" id="PS51123">
    <property type="entry name" value="OMPA_2"/>
    <property type="match status" value="1"/>
</dbReference>
<dbReference type="SUPFAM" id="SSF103088">
    <property type="entry name" value="OmpA-like"/>
    <property type="match status" value="1"/>
</dbReference>
<dbReference type="Pfam" id="PF12849">
    <property type="entry name" value="PBP_like_2"/>
    <property type="match status" value="1"/>
</dbReference>